<gene>
    <name evidence="1" type="ORF">NDU88_005465</name>
</gene>
<protein>
    <submittedName>
        <fullName evidence="1">Uncharacterized protein</fullName>
    </submittedName>
</protein>
<sequence>MPDESMDECYARLHEVVSTFTLPNEQDEIRAQFIWGCSSAKLHEHIVKVPPHDDGRRHHHRQIKRTVKITGHPHGSDTVEGCQNRTSQPSTSCHIALQQKRPPQDTTRCQTLQMIWKARPTHLRLPCKSEKVLSMWQDEPVCKGLSLNIPR</sequence>
<organism evidence="1 2">
    <name type="scientific">Pleurodeles waltl</name>
    <name type="common">Iberian ribbed newt</name>
    <dbReference type="NCBI Taxonomy" id="8319"/>
    <lineage>
        <taxon>Eukaryota</taxon>
        <taxon>Metazoa</taxon>
        <taxon>Chordata</taxon>
        <taxon>Craniata</taxon>
        <taxon>Vertebrata</taxon>
        <taxon>Euteleostomi</taxon>
        <taxon>Amphibia</taxon>
        <taxon>Batrachia</taxon>
        <taxon>Caudata</taxon>
        <taxon>Salamandroidea</taxon>
        <taxon>Salamandridae</taxon>
        <taxon>Pleurodelinae</taxon>
        <taxon>Pleurodeles</taxon>
    </lineage>
</organism>
<dbReference type="Proteomes" id="UP001066276">
    <property type="component" value="Chromosome 6"/>
</dbReference>
<accession>A0AAV7QFQ6</accession>
<dbReference type="EMBL" id="JANPWB010000010">
    <property type="protein sequence ID" value="KAJ1139088.1"/>
    <property type="molecule type" value="Genomic_DNA"/>
</dbReference>
<evidence type="ECO:0000313" key="2">
    <source>
        <dbReference type="Proteomes" id="UP001066276"/>
    </source>
</evidence>
<evidence type="ECO:0000313" key="1">
    <source>
        <dbReference type="EMBL" id="KAJ1139088.1"/>
    </source>
</evidence>
<keyword evidence="2" id="KW-1185">Reference proteome</keyword>
<reference evidence="1" key="1">
    <citation type="journal article" date="2022" name="bioRxiv">
        <title>Sequencing and chromosome-scale assembly of the giantPleurodeles waltlgenome.</title>
        <authorList>
            <person name="Brown T."/>
            <person name="Elewa A."/>
            <person name="Iarovenko S."/>
            <person name="Subramanian E."/>
            <person name="Araus A.J."/>
            <person name="Petzold A."/>
            <person name="Susuki M."/>
            <person name="Suzuki K.-i.T."/>
            <person name="Hayashi T."/>
            <person name="Toyoda A."/>
            <person name="Oliveira C."/>
            <person name="Osipova E."/>
            <person name="Leigh N.D."/>
            <person name="Simon A."/>
            <person name="Yun M.H."/>
        </authorList>
    </citation>
    <scope>NUCLEOTIDE SEQUENCE</scope>
    <source>
        <strain evidence="1">20211129_DDA</strain>
        <tissue evidence="1">Liver</tissue>
    </source>
</reference>
<dbReference type="AlphaFoldDB" id="A0AAV7QFQ6"/>
<proteinExistence type="predicted"/>
<comment type="caution">
    <text evidence="1">The sequence shown here is derived from an EMBL/GenBank/DDBJ whole genome shotgun (WGS) entry which is preliminary data.</text>
</comment>
<name>A0AAV7QFQ6_PLEWA</name>